<keyword evidence="5" id="KW-1185">Reference proteome</keyword>
<dbReference type="Proteomes" id="UP000319732">
    <property type="component" value="Unassembled WGS sequence"/>
</dbReference>
<evidence type="ECO:0000313" key="4">
    <source>
        <dbReference type="EMBL" id="TQV81330.1"/>
    </source>
</evidence>
<keyword evidence="4" id="KW-0645">Protease</keyword>
<name>A0A545TVS6_9GAMM</name>
<evidence type="ECO:0000313" key="5">
    <source>
        <dbReference type="Proteomes" id="UP000319732"/>
    </source>
</evidence>
<dbReference type="PROSITE" id="PS52035">
    <property type="entry name" value="PEPTIDASE_M14"/>
    <property type="match status" value="1"/>
</dbReference>
<dbReference type="GO" id="GO:0004181">
    <property type="term" value="F:metallocarboxypeptidase activity"/>
    <property type="evidence" value="ECO:0007669"/>
    <property type="project" value="InterPro"/>
</dbReference>
<feature type="domain" description="Peptidase M14" evidence="3">
    <location>
        <begin position="110"/>
        <end position="368"/>
    </location>
</feature>
<dbReference type="OrthoDB" id="5490902at2"/>
<proteinExistence type="inferred from homology"/>
<accession>A0A545TVS6</accession>
<dbReference type="Pfam" id="PF18027">
    <property type="entry name" value="Pepdidase_M14_N"/>
    <property type="match status" value="1"/>
</dbReference>
<dbReference type="EMBL" id="VHSG01000008">
    <property type="protein sequence ID" value="TQV81330.1"/>
    <property type="molecule type" value="Genomic_DNA"/>
</dbReference>
<dbReference type="Pfam" id="PF00246">
    <property type="entry name" value="Peptidase_M14"/>
    <property type="match status" value="1"/>
</dbReference>
<dbReference type="Gene3D" id="3.40.630.10">
    <property type="entry name" value="Zn peptidases"/>
    <property type="match status" value="1"/>
</dbReference>
<dbReference type="InterPro" id="IPR040626">
    <property type="entry name" value="Pepdidase_M14_N"/>
</dbReference>
<dbReference type="InterPro" id="IPR000834">
    <property type="entry name" value="Peptidase_M14"/>
</dbReference>
<dbReference type="RefSeq" id="WP_142903991.1">
    <property type="nucleotide sequence ID" value="NZ_ML660091.1"/>
</dbReference>
<dbReference type="AlphaFoldDB" id="A0A545TVS6"/>
<evidence type="ECO:0000256" key="1">
    <source>
        <dbReference type="ARBA" id="ARBA00001947"/>
    </source>
</evidence>
<feature type="active site" description="Proton donor/acceptor" evidence="2">
    <location>
        <position position="335"/>
    </location>
</feature>
<organism evidence="4 5">
    <name type="scientific">Exilibacterium tricleocarpae</name>
    <dbReference type="NCBI Taxonomy" id="2591008"/>
    <lineage>
        <taxon>Bacteria</taxon>
        <taxon>Pseudomonadati</taxon>
        <taxon>Pseudomonadota</taxon>
        <taxon>Gammaproteobacteria</taxon>
        <taxon>Cellvibrionales</taxon>
        <taxon>Cellvibrionaceae</taxon>
        <taxon>Exilibacterium</taxon>
    </lineage>
</organism>
<evidence type="ECO:0000259" key="3">
    <source>
        <dbReference type="PROSITE" id="PS52035"/>
    </source>
</evidence>
<keyword evidence="4" id="KW-0121">Carboxypeptidase</keyword>
<sequence>MKISSDFTSGNIHCIAAAAPDNIRLSILPDHDSKEMQWFYFCLTGAANASCRMVIENAGQVSYVDGFRDYHAVASYDQDTWFRVPTDFDGESLTIRHQPTRDEVYYAYFAPYTLAQHRQLINRARESSLVSYQSLGKTPDGHEIELLTVGEAGAGKKTAWIIARQHPGETMAEWWMEGCIGRLLDSDDSVAGKLLSQYVFYLVPNMNPDGSARGHLRTNACGRDLNRAWLEPSEAATPEVFVVRQKMQQTGVDFCLDVHGDEALPYNFIAGAEGVPDWSPTRQQELDGYRHHLAELNPEFQTRYGYPVAAPGQGNLSMCTNYIAQHFGCLAMTLEMPFKDAANAPEPQQGWSPARCRKLARSCLEAML</sequence>
<dbReference type="CDD" id="cd06234">
    <property type="entry name" value="M14_PaCCP-like"/>
    <property type="match status" value="1"/>
</dbReference>
<comment type="caution">
    <text evidence="4">The sequence shown here is derived from an EMBL/GenBank/DDBJ whole genome shotgun (WGS) entry which is preliminary data.</text>
</comment>
<comment type="cofactor">
    <cofactor evidence="1">
        <name>Zn(2+)</name>
        <dbReference type="ChEBI" id="CHEBI:29105"/>
    </cofactor>
</comment>
<keyword evidence="4" id="KW-0378">Hydrolase</keyword>
<dbReference type="GO" id="GO:0008270">
    <property type="term" value="F:zinc ion binding"/>
    <property type="evidence" value="ECO:0007669"/>
    <property type="project" value="InterPro"/>
</dbReference>
<reference evidence="4 5" key="1">
    <citation type="submission" date="2019-06" db="EMBL/GenBank/DDBJ databases">
        <title>Whole genome sequence for Cellvibrionaceae sp. R142.</title>
        <authorList>
            <person name="Wang G."/>
        </authorList>
    </citation>
    <scope>NUCLEOTIDE SEQUENCE [LARGE SCALE GENOMIC DNA]</scope>
    <source>
        <strain evidence="4 5">R142</strain>
    </source>
</reference>
<dbReference type="PANTHER" id="PTHR12756">
    <property type="entry name" value="CYTOSOLIC CARBOXYPEPTIDASE"/>
    <property type="match status" value="1"/>
</dbReference>
<evidence type="ECO:0000256" key="2">
    <source>
        <dbReference type="PROSITE-ProRule" id="PRU01379"/>
    </source>
</evidence>
<dbReference type="PANTHER" id="PTHR12756:SF11">
    <property type="entry name" value="CYTOSOLIC CARBOXYPEPTIDASE 1"/>
    <property type="match status" value="1"/>
</dbReference>
<dbReference type="InterPro" id="IPR050821">
    <property type="entry name" value="Cytosolic_carboxypeptidase"/>
</dbReference>
<dbReference type="SUPFAM" id="SSF53187">
    <property type="entry name" value="Zn-dependent exopeptidases"/>
    <property type="match status" value="1"/>
</dbReference>
<dbReference type="Gene3D" id="2.60.40.3120">
    <property type="match status" value="1"/>
</dbReference>
<gene>
    <name evidence="4" type="ORF">FKG94_09575</name>
</gene>
<protein>
    <submittedName>
        <fullName evidence="4">Carboxypeptidase family protein</fullName>
    </submittedName>
</protein>
<comment type="similarity">
    <text evidence="2">Belongs to the peptidase M14 family.</text>
</comment>
<dbReference type="GO" id="GO:0006508">
    <property type="term" value="P:proteolysis"/>
    <property type="evidence" value="ECO:0007669"/>
    <property type="project" value="InterPro"/>
</dbReference>